<comment type="caution">
    <text evidence="7">The sequence shown here is derived from an EMBL/GenBank/DDBJ whole genome shotgun (WGS) entry which is preliminary data.</text>
</comment>
<sequence length="501" mass="56753">MSKEIKNVTKQSGIVFIGKVLGLVLGLIFNVLAARYLGAELFGKFTYIFTFISFFPIIALLGIQQGIVYYIPKLDEEKNYKFKSEIITISFLIVSLIGVILSFVLILNSDFILNTVLNSKEEAYNSIYYLVVPLIVFLALSQLAQGVFRGVKHIKPFVINQDFIVPLLKILVLVISIIFLGNQIETIILSFYVSIIIGCLYLINAIRKKDLFGKISLESMKNYKQVLLYSFPLLFTGFLGFISQKTDVFMIGYLLNDQDVGVYRIALQIGTLSSFTLVAFNMIFAPTISSLFHKGNIKELELMFKTITKWVVTVNLLAFGLILLLNEEIMLVFGYEFLFGSTALVLVAIGQVVNAGVGSAGQFLTMTGHPFLTMIINFMTVILNIFLNLTFIPKFGIEGAALASLMSVAFANILKLILLYSIHRIQPYDRYFLKMLLSVSLSFIVIYFLKLFIDFHFIISILILAIAYIMIFLILYYFVGMNNEDKRILNEINKYIKLKLK</sequence>
<feature type="transmembrane region" description="Helical" evidence="6">
    <location>
        <begin position="45"/>
        <end position="63"/>
    </location>
</feature>
<keyword evidence="5 6" id="KW-0472">Membrane</keyword>
<dbReference type="RefSeq" id="WP_377328973.1">
    <property type="nucleotide sequence ID" value="NZ_JBHUMZ010000021.1"/>
</dbReference>
<feature type="transmembrane region" description="Helical" evidence="6">
    <location>
        <begin position="127"/>
        <end position="151"/>
    </location>
</feature>
<dbReference type="CDD" id="cd13128">
    <property type="entry name" value="MATE_Wzx_like"/>
    <property type="match status" value="1"/>
</dbReference>
<organism evidence="7 8">
    <name type="scientific">Piscibacillus salipiscarius</name>
    <dbReference type="NCBI Taxonomy" id="299480"/>
    <lineage>
        <taxon>Bacteria</taxon>
        <taxon>Bacillati</taxon>
        <taxon>Bacillota</taxon>
        <taxon>Bacilli</taxon>
        <taxon>Bacillales</taxon>
        <taxon>Bacillaceae</taxon>
        <taxon>Piscibacillus</taxon>
    </lineage>
</organism>
<evidence type="ECO:0000256" key="6">
    <source>
        <dbReference type="SAM" id="Phobius"/>
    </source>
</evidence>
<gene>
    <name evidence="7" type="ORF">ACFSW4_09845</name>
</gene>
<feature type="transmembrane region" description="Helical" evidence="6">
    <location>
        <begin position="455"/>
        <end position="479"/>
    </location>
</feature>
<feature type="transmembrane region" description="Helical" evidence="6">
    <location>
        <begin position="263"/>
        <end position="285"/>
    </location>
</feature>
<protein>
    <submittedName>
        <fullName evidence="7">Flippase</fullName>
    </submittedName>
</protein>
<keyword evidence="4 6" id="KW-1133">Transmembrane helix</keyword>
<evidence type="ECO:0000313" key="8">
    <source>
        <dbReference type="Proteomes" id="UP001597452"/>
    </source>
</evidence>
<comment type="subcellular location">
    <subcellularLocation>
        <location evidence="1">Cell membrane</location>
        <topology evidence="1">Multi-pass membrane protein</topology>
    </subcellularLocation>
</comment>
<dbReference type="Proteomes" id="UP001597452">
    <property type="component" value="Unassembled WGS sequence"/>
</dbReference>
<feature type="transmembrane region" description="Helical" evidence="6">
    <location>
        <begin position="399"/>
        <end position="419"/>
    </location>
</feature>
<feature type="transmembrane region" description="Helical" evidence="6">
    <location>
        <begin position="337"/>
        <end position="357"/>
    </location>
</feature>
<feature type="transmembrane region" description="Helical" evidence="6">
    <location>
        <begin position="369"/>
        <end position="387"/>
    </location>
</feature>
<evidence type="ECO:0000256" key="5">
    <source>
        <dbReference type="ARBA" id="ARBA00023136"/>
    </source>
</evidence>
<reference evidence="8" key="1">
    <citation type="journal article" date="2019" name="Int. J. Syst. Evol. Microbiol.">
        <title>The Global Catalogue of Microorganisms (GCM) 10K type strain sequencing project: providing services to taxonomists for standard genome sequencing and annotation.</title>
        <authorList>
            <consortium name="The Broad Institute Genomics Platform"/>
            <consortium name="The Broad Institute Genome Sequencing Center for Infectious Disease"/>
            <person name="Wu L."/>
            <person name="Ma J."/>
        </authorList>
    </citation>
    <scope>NUCLEOTIDE SEQUENCE [LARGE SCALE GENOMIC DNA]</scope>
    <source>
        <strain evidence="8">TISTR 1571</strain>
    </source>
</reference>
<feature type="transmembrane region" description="Helical" evidence="6">
    <location>
        <begin position="12"/>
        <end position="33"/>
    </location>
</feature>
<keyword evidence="8" id="KW-1185">Reference proteome</keyword>
<evidence type="ECO:0000256" key="1">
    <source>
        <dbReference type="ARBA" id="ARBA00004651"/>
    </source>
</evidence>
<evidence type="ECO:0000256" key="4">
    <source>
        <dbReference type="ARBA" id="ARBA00022989"/>
    </source>
</evidence>
<feature type="transmembrane region" description="Helical" evidence="6">
    <location>
        <begin position="431"/>
        <end position="449"/>
    </location>
</feature>
<evidence type="ECO:0000313" key="7">
    <source>
        <dbReference type="EMBL" id="MFD2639166.1"/>
    </source>
</evidence>
<dbReference type="Pfam" id="PF01943">
    <property type="entry name" value="Polysacc_synt"/>
    <property type="match status" value="1"/>
</dbReference>
<dbReference type="InterPro" id="IPR002797">
    <property type="entry name" value="Polysacc_synth"/>
</dbReference>
<feature type="transmembrane region" description="Helical" evidence="6">
    <location>
        <begin position="187"/>
        <end position="206"/>
    </location>
</feature>
<dbReference type="PANTHER" id="PTHR30250:SF27">
    <property type="entry name" value="POLYSACCHARIDE BIOSYNTHESIS PROTEIN"/>
    <property type="match status" value="1"/>
</dbReference>
<evidence type="ECO:0000256" key="3">
    <source>
        <dbReference type="ARBA" id="ARBA00022692"/>
    </source>
</evidence>
<proteinExistence type="predicted"/>
<keyword evidence="2" id="KW-1003">Cell membrane</keyword>
<dbReference type="InterPro" id="IPR050833">
    <property type="entry name" value="Poly_Biosynth_Transport"/>
</dbReference>
<name>A0ABW5QB33_9BACI</name>
<dbReference type="PANTHER" id="PTHR30250">
    <property type="entry name" value="PST FAMILY PREDICTED COLANIC ACID TRANSPORTER"/>
    <property type="match status" value="1"/>
</dbReference>
<accession>A0ABW5QB33</accession>
<feature type="transmembrane region" description="Helical" evidence="6">
    <location>
        <begin position="163"/>
        <end position="181"/>
    </location>
</feature>
<evidence type="ECO:0000256" key="2">
    <source>
        <dbReference type="ARBA" id="ARBA00022475"/>
    </source>
</evidence>
<feature type="transmembrane region" description="Helical" evidence="6">
    <location>
        <begin position="226"/>
        <end position="243"/>
    </location>
</feature>
<feature type="transmembrane region" description="Helical" evidence="6">
    <location>
        <begin position="84"/>
        <end position="107"/>
    </location>
</feature>
<feature type="transmembrane region" description="Helical" evidence="6">
    <location>
        <begin position="306"/>
        <end position="325"/>
    </location>
</feature>
<keyword evidence="3 6" id="KW-0812">Transmembrane</keyword>
<dbReference type="EMBL" id="JBHUMZ010000021">
    <property type="protein sequence ID" value="MFD2639166.1"/>
    <property type="molecule type" value="Genomic_DNA"/>
</dbReference>